<proteinExistence type="predicted"/>
<accession>A0A4Z2GQ25</accession>
<feature type="compositionally biased region" description="Basic and acidic residues" evidence="1">
    <location>
        <begin position="56"/>
        <end position="105"/>
    </location>
</feature>
<sequence>MNYSILDRHSSCLRRAERTVALTGLFRRGFVTGRGSGAEEQDSIVHKLVLLSEAVATRERRRNQEERRRNQEERRRNQEERRRNQEERRRNQEEQRRNQEKKPGGVEEEPGGAEEEPGGAEEEPGEIKL</sequence>
<evidence type="ECO:0000313" key="2">
    <source>
        <dbReference type="EMBL" id="TNN54873.1"/>
    </source>
</evidence>
<comment type="caution">
    <text evidence="2">The sequence shown here is derived from an EMBL/GenBank/DDBJ whole genome shotgun (WGS) entry which is preliminary data.</text>
</comment>
<organism evidence="2 3">
    <name type="scientific">Liparis tanakae</name>
    <name type="common">Tanaka's snailfish</name>
    <dbReference type="NCBI Taxonomy" id="230148"/>
    <lineage>
        <taxon>Eukaryota</taxon>
        <taxon>Metazoa</taxon>
        <taxon>Chordata</taxon>
        <taxon>Craniata</taxon>
        <taxon>Vertebrata</taxon>
        <taxon>Euteleostomi</taxon>
        <taxon>Actinopterygii</taxon>
        <taxon>Neopterygii</taxon>
        <taxon>Teleostei</taxon>
        <taxon>Neoteleostei</taxon>
        <taxon>Acanthomorphata</taxon>
        <taxon>Eupercaria</taxon>
        <taxon>Perciformes</taxon>
        <taxon>Cottioidei</taxon>
        <taxon>Cottales</taxon>
        <taxon>Liparidae</taxon>
        <taxon>Liparis</taxon>
    </lineage>
</organism>
<gene>
    <name evidence="2" type="ORF">EYF80_034903</name>
</gene>
<feature type="compositionally biased region" description="Acidic residues" evidence="1">
    <location>
        <begin position="106"/>
        <end position="129"/>
    </location>
</feature>
<reference evidence="2 3" key="1">
    <citation type="submission" date="2019-03" db="EMBL/GenBank/DDBJ databases">
        <title>First draft genome of Liparis tanakae, snailfish: a comprehensive survey of snailfish specific genes.</title>
        <authorList>
            <person name="Kim W."/>
            <person name="Song I."/>
            <person name="Jeong J.-H."/>
            <person name="Kim D."/>
            <person name="Kim S."/>
            <person name="Ryu S."/>
            <person name="Song J.Y."/>
            <person name="Lee S.K."/>
        </authorList>
    </citation>
    <scope>NUCLEOTIDE SEQUENCE [LARGE SCALE GENOMIC DNA]</scope>
    <source>
        <tissue evidence="2">Muscle</tissue>
    </source>
</reference>
<evidence type="ECO:0000256" key="1">
    <source>
        <dbReference type="SAM" id="MobiDB-lite"/>
    </source>
</evidence>
<protein>
    <submittedName>
        <fullName evidence="2">Uncharacterized protein</fullName>
    </submittedName>
</protein>
<evidence type="ECO:0000313" key="3">
    <source>
        <dbReference type="Proteomes" id="UP000314294"/>
    </source>
</evidence>
<name>A0A4Z2GQ25_9TELE</name>
<dbReference type="AlphaFoldDB" id="A0A4Z2GQ25"/>
<dbReference type="Proteomes" id="UP000314294">
    <property type="component" value="Unassembled WGS sequence"/>
</dbReference>
<keyword evidence="3" id="KW-1185">Reference proteome</keyword>
<feature type="region of interest" description="Disordered" evidence="1">
    <location>
        <begin position="54"/>
        <end position="129"/>
    </location>
</feature>
<dbReference type="EMBL" id="SRLO01000472">
    <property type="protein sequence ID" value="TNN54873.1"/>
    <property type="molecule type" value="Genomic_DNA"/>
</dbReference>